<dbReference type="STRING" id="49390.A0A068UTF7"/>
<protein>
    <recommendedName>
        <fullName evidence="3">AAA+ ATPase domain-containing protein</fullName>
    </recommendedName>
</protein>
<sequence length="436" mass="48235">MVATTEGREMEIMGMGVGVGAASSLKNKNHPTTHALPLAPLQLKLLNGGYAAGTPTGKKHYTSPTNNFPRLTTLLQHHHLYQPFTSTSSASTNLNQVLVRDDDYDDIHALFQILPCDLRNILMHDSKQSQLLEVILDLGKLPQACYAGDCGRQVLRDTEVTIEELEYAQNAIGQFGDDNRAGIVGTLHRISAIRSRKGQVIGLTCRVGRAIQGHVSMVRDLLDFSESILFVGRPGVGKTTVMRELSRVLSHDLQKRVVVVDTSNEIGGDGDVPHPAIGSARRLQVPEPSMQHLVMIEAVENHMPEVIIIDEIGTESEVNACRTIAERGVMLVGTAHGEGLENIVKNPILVDLIGGVKSVTLGDEEARVRNSKKIIFERVASPTFPFLVEVRERDYWAIHRTGRSVDALLRGRKSFVEIRKRDKDMKIMIERWKMEA</sequence>
<dbReference type="EMBL" id="HG739139">
    <property type="protein sequence ID" value="CDP11539.1"/>
    <property type="molecule type" value="Genomic_DNA"/>
</dbReference>
<dbReference type="OMA" id="QAIANHS"/>
<dbReference type="Pfam" id="PF19568">
    <property type="entry name" value="Spore_III_AA"/>
    <property type="match status" value="1"/>
</dbReference>
<dbReference type="Gene3D" id="3.40.50.300">
    <property type="entry name" value="P-loop containing nucleotide triphosphate hydrolases"/>
    <property type="match status" value="1"/>
</dbReference>
<feature type="domain" description="AAA+ ATPase" evidence="3">
    <location>
        <begin position="224"/>
        <end position="354"/>
    </location>
</feature>
<keyword evidence="1" id="KW-0547">Nucleotide-binding</keyword>
<dbReference type="CDD" id="cd00009">
    <property type="entry name" value="AAA"/>
    <property type="match status" value="1"/>
</dbReference>
<dbReference type="InterPro" id="IPR045735">
    <property type="entry name" value="Spore_III_AA_AAA+_ATPase"/>
</dbReference>
<evidence type="ECO:0000256" key="1">
    <source>
        <dbReference type="ARBA" id="ARBA00022741"/>
    </source>
</evidence>
<dbReference type="SUPFAM" id="SSF52540">
    <property type="entry name" value="P-loop containing nucleoside triphosphate hydrolases"/>
    <property type="match status" value="1"/>
</dbReference>
<dbReference type="Proteomes" id="UP000295252">
    <property type="component" value="Chromosome II"/>
</dbReference>
<evidence type="ECO:0000313" key="5">
    <source>
        <dbReference type="Proteomes" id="UP000295252"/>
    </source>
</evidence>
<dbReference type="GO" id="GO:0005524">
    <property type="term" value="F:ATP binding"/>
    <property type="evidence" value="ECO:0007669"/>
    <property type="project" value="UniProtKB-KW"/>
</dbReference>
<keyword evidence="5" id="KW-1185">Reference proteome</keyword>
<dbReference type="PhylomeDB" id="A0A068UTF7"/>
<dbReference type="Gramene" id="CDP11539">
    <property type="protein sequence ID" value="CDP11539"/>
    <property type="gene ID" value="GSCOC_T00033840001"/>
</dbReference>
<dbReference type="OrthoDB" id="26838at2759"/>
<dbReference type="PANTHER" id="PTHR20953:SF13">
    <property type="entry name" value="EXPRESSED PROTEIN"/>
    <property type="match status" value="1"/>
</dbReference>
<dbReference type="InterPro" id="IPR003593">
    <property type="entry name" value="AAA+_ATPase"/>
</dbReference>
<organism evidence="4 5">
    <name type="scientific">Coffea canephora</name>
    <name type="common">Robusta coffee</name>
    <dbReference type="NCBI Taxonomy" id="49390"/>
    <lineage>
        <taxon>Eukaryota</taxon>
        <taxon>Viridiplantae</taxon>
        <taxon>Streptophyta</taxon>
        <taxon>Embryophyta</taxon>
        <taxon>Tracheophyta</taxon>
        <taxon>Spermatophyta</taxon>
        <taxon>Magnoliopsida</taxon>
        <taxon>eudicotyledons</taxon>
        <taxon>Gunneridae</taxon>
        <taxon>Pentapetalae</taxon>
        <taxon>asterids</taxon>
        <taxon>lamiids</taxon>
        <taxon>Gentianales</taxon>
        <taxon>Rubiaceae</taxon>
        <taxon>Ixoroideae</taxon>
        <taxon>Gardenieae complex</taxon>
        <taxon>Bertiereae - Coffeeae clade</taxon>
        <taxon>Coffeeae</taxon>
        <taxon>Coffea</taxon>
    </lineage>
</organism>
<keyword evidence="2" id="KW-0067">ATP-binding</keyword>
<name>A0A068UTF7_COFCA</name>
<proteinExistence type="predicted"/>
<accession>A0A068UTF7</accession>
<dbReference type="InParanoid" id="A0A068UTF7"/>
<dbReference type="FunCoup" id="A0A068UTF7">
    <property type="interactions" value="624"/>
</dbReference>
<gene>
    <name evidence="4" type="ORF">GSCOC_T00033840001</name>
</gene>
<evidence type="ECO:0000256" key="2">
    <source>
        <dbReference type="ARBA" id="ARBA00022840"/>
    </source>
</evidence>
<dbReference type="SMART" id="SM00382">
    <property type="entry name" value="AAA"/>
    <property type="match status" value="1"/>
</dbReference>
<reference evidence="5" key="1">
    <citation type="journal article" date="2014" name="Science">
        <title>The coffee genome provides insight into the convergent evolution of caffeine biosynthesis.</title>
        <authorList>
            <person name="Denoeud F."/>
            <person name="Carretero-Paulet L."/>
            <person name="Dereeper A."/>
            <person name="Droc G."/>
            <person name="Guyot R."/>
            <person name="Pietrella M."/>
            <person name="Zheng C."/>
            <person name="Alberti A."/>
            <person name="Anthony F."/>
            <person name="Aprea G."/>
            <person name="Aury J.M."/>
            <person name="Bento P."/>
            <person name="Bernard M."/>
            <person name="Bocs S."/>
            <person name="Campa C."/>
            <person name="Cenci A."/>
            <person name="Combes M.C."/>
            <person name="Crouzillat D."/>
            <person name="Da Silva C."/>
            <person name="Daddiego L."/>
            <person name="De Bellis F."/>
            <person name="Dussert S."/>
            <person name="Garsmeur O."/>
            <person name="Gayraud T."/>
            <person name="Guignon V."/>
            <person name="Jahn K."/>
            <person name="Jamilloux V."/>
            <person name="Joet T."/>
            <person name="Labadie K."/>
            <person name="Lan T."/>
            <person name="Leclercq J."/>
            <person name="Lepelley M."/>
            <person name="Leroy T."/>
            <person name="Li L.T."/>
            <person name="Librado P."/>
            <person name="Lopez L."/>
            <person name="Munoz A."/>
            <person name="Noel B."/>
            <person name="Pallavicini A."/>
            <person name="Perrotta G."/>
            <person name="Poncet V."/>
            <person name="Pot D."/>
            <person name="Priyono X."/>
            <person name="Rigoreau M."/>
            <person name="Rouard M."/>
            <person name="Rozas J."/>
            <person name="Tranchant-Dubreuil C."/>
            <person name="VanBuren R."/>
            <person name="Zhang Q."/>
            <person name="Andrade A.C."/>
            <person name="Argout X."/>
            <person name="Bertrand B."/>
            <person name="de Kochko A."/>
            <person name="Graziosi G."/>
            <person name="Henry R.J."/>
            <person name="Jayarama X."/>
            <person name="Ming R."/>
            <person name="Nagai C."/>
            <person name="Rounsley S."/>
            <person name="Sankoff D."/>
            <person name="Giuliano G."/>
            <person name="Albert V.A."/>
            <person name="Wincker P."/>
            <person name="Lashermes P."/>
        </authorList>
    </citation>
    <scope>NUCLEOTIDE SEQUENCE [LARGE SCALE GENOMIC DNA]</scope>
    <source>
        <strain evidence="5">cv. DH200-94</strain>
    </source>
</reference>
<dbReference type="InterPro" id="IPR027417">
    <property type="entry name" value="P-loop_NTPase"/>
</dbReference>
<dbReference type="AlphaFoldDB" id="A0A068UTF7"/>
<evidence type="ECO:0000313" key="4">
    <source>
        <dbReference type="EMBL" id="CDP11539.1"/>
    </source>
</evidence>
<dbReference type="PANTHER" id="PTHR20953">
    <property type="entry name" value="KINASE-RELATED"/>
    <property type="match status" value="1"/>
</dbReference>
<evidence type="ECO:0000259" key="3">
    <source>
        <dbReference type="SMART" id="SM00382"/>
    </source>
</evidence>